<dbReference type="STRING" id="872970.SAMN04488134_10663"/>
<dbReference type="Gene3D" id="3.40.50.2300">
    <property type="match status" value="2"/>
</dbReference>
<dbReference type="InterPro" id="IPR003760">
    <property type="entry name" value="PnrA-like"/>
</dbReference>
<dbReference type="Pfam" id="PF02608">
    <property type="entry name" value="Bmp"/>
    <property type="match status" value="1"/>
</dbReference>
<comment type="subcellular location">
    <subcellularLocation>
        <location evidence="1">Cell membrane</location>
        <topology evidence="1">Lipid-anchor</topology>
    </subcellularLocation>
</comment>
<evidence type="ECO:0000256" key="5">
    <source>
        <dbReference type="ARBA" id="ARBA00023136"/>
    </source>
</evidence>
<keyword evidence="3" id="KW-1003">Cell membrane</keyword>
<dbReference type="SUPFAM" id="SSF53822">
    <property type="entry name" value="Periplasmic binding protein-like I"/>
    <property type="match status" value="1"/>
</dbReference>
<feature type="region of interest" description="Disordered" evidence="7">
    <location>
        <begin position="24"/>
        <end position="55"/>
    </location>
</feature>
<gene>
    <name evidence="10" type="ORF">SAMN04488134_10663</name>
</gene>
<evidence type="ECO:0000256" key="7">
    <source>
        <dbReference type="SAM" id="MobiDB-lite"/>
    </source>
</evidence>
<feature type="signal peptide" evidence="8">
    <location>
        <begin position="1"/>
        <end position="20"/>
    </location>
</feature>
<feature type="chain" id="PRO_5038835581" evidence="8">
    <location>
        <begin position="21"/>
        <end position="379"/>
    </location>
</feature>
<name>A0A1H8NPZ2_9BACI</name>
<keyword evidence="5" id="KW-0472">Membrane</keyword>
<evidence type="ECO:0000259" key="9">
    <source>
        <dbReference type="Pfam" id="PF02608"/>
    </source>
</evidence>
<reference evidence="10 11" key="1">
    <citation type="submission" date="2016-10" db="EMBL/GenBank/DDBJ databases">
        <authorList>
            <person name="de Groot N.N."/>
        </authorList>
    </citation>
    <scope>NUCLEOTIDE SEQUENCE [LARGE SCALE GENOMIC DNA]</scope>
    <source>
        <strain evidence="10 11">CGMCC 1.10434</strain>
    </source>
</reference>
<dbReference type="GO" id="GO:0005886">
    <property type="term" value="C:plasma membrane"/>
    <property type="evidence" value="ECO:0007669"/>
    <property type="project" value="UniProtKB-SubCell"/>
</dbReference>
<proteinExistence type="inferred from homology"/>
<accession>A0A1H8NPZ2</accession>
<dbReference type="OrthoDB" id="9784230at2"/>
<evidence type="ECO:0000256" key="3">
    <source>
        <dbReference type="ARBA" id="ARBA00022475"/>
    </source>
</evidence>
<dbReference type="PANTHER" id="PTHR34296">
    <property type="entry name" value="TRANSCRIPTIONAL ACTIVATOR PROTEIN MED"/>
    <property type="match status" value="1"/>
</dbReference>
<dbReference type="PANTHER" id="PTHR34296:SF2">
    <property type="entry name" value="ABC TRANSPORTER GUANOSINE-BINDING PROTEIN NUPN"/>
    <property type="match status" value="1"/>
</dbReference>
<feature type="compositionally biased region" description="Acidic residues" evidence="7">
    <location>
        <begin position="25"/>
        <end position="54"/>
    </location>
</feature>
<evidence type="ECO:0000256" key="1">
    <source>
        <dbReference type="ARBA" id="ARBA00004193"/>
    </source>
</evidence>
<keyword evidence="4 8" id="KW-0732">Signal</keyword>
<feature type="domain" description="ABC transporter substrate-binding protein PnrA-like" evidence="9">
    <location>
        <begin position="59"/>
        <end position="368"/>
    </location>
</feature>
<evidence type="ECO:0000256" key="8">
    <source>
        <dbReference type="SAM" id="SignalP"/>
    </source>
</evidence>
<evidence type="ECO:0000313" key="11">
    <source>
        <dbReference type="Proteomes" id="UP000199300"/>
    </source>
</evidence>
<protein>
    <submittedName>
        <fullName evidence="10">Nucleoside-binding protein</fullName>
    </submittedName>
</protein>
<dbReference type="PROSITE" id="PS51257">
    <property type="entry name" value="PROKAR_LIPOPROTEIN"/>
    <property type="match status" value="1"/>
</dbReference>
<dbReference type="Proteomes" id="UP000199300">
    <property type="component" value="Unassembled WGS sequence"/>
</dbReference>
<evidence type="ECO:0000256" key="4">
    <source>
        <dbReference type="ARBA" id="ARBA00022729"/>
    </source>
</evidence>
<evidence type="ECO:0000256" key="2">
    <source>
        <dbReference type="ARBA" id="ARBA00008610"/>
    </source>
</evidence>
<keyword evidence="11" id="KW-1185">Reference proteome</keyword>
<evidence type="ECO:0000313" key="10">
    <source>
        <dbReference type="EMBL" id="SEO31619.1"/>
    </source>
</evidence>
<organism evidence="10 11">
    <name type="scientific">Amphibacillus marinus</name>
    <dbReference type="NCBI Taxonomy" id="872970"/>
    <lineage>
        <taxon>Bacteria</taxon>
        <taxon>Bacillati</taxon>
        <taxon>Bacillota</taxon>
        <taxon>Bacilli</taxon>
        <taxon>Bacillales</taxon>
        <taxon>Bacillaceae</taxon>
        <taxon>Amphibacillus</taxon>
    </lineage>
</organism>
<dbReference type="InterPro" id="IPR050957">
    <property type="entry name" value="BMP_lipoprotein"/>
</dbReference>
<dbReference type="InterPro" id="IPR028082">
    <property type="entry name" value="Peripla_BP_I"/>
</dbReference>
<dbReference type="CDD" id="cd06354">
    <property type="entry name" value="PBP1_PrnA-like"/>
    <property type="match status" value="1"/>
</dbReference>
<keyword evidence="6" id="KW-0449">Lipoprotein</keyword>
<evidence type="ECO:0000256" key="6">
    <source>
        <dbReference type="ARBA" id="ARBA00023288"/>
    </source>
</evidence>
<dbReference type="RefSeq" id="WP_091497325.1">
    <property type="nucleotide sequence ID" value="NZ_FODJ01000006.1"/>
</dbReference>
<comment type="similarity">
    <text evidence="2">Belongs to the BMP lipoprotein family.</text>
</comment>
<dbReference type="AlphaFoldDB" id="A0A1H8NPZ2"/>
<dbReference type="EMBL" id="FODJ01000006">
    <property type="protein sequence ID" value="SEO31619.1"/>
    <property type="molecule type" value="Genomic_DNA"/>
</dbReference>
<sequence>MKNKLLLMLVALFAAVLVLGACGTSDDEDTTGDDTPETETDGGSEEEPEDETEGIGDFSVAMVTDEGGVDDRSFNQSAWEGLQAFGAEHNVERGATGFDYAQSTDAADFLPNLNGLVQQDFNLIFGIGFLLEDAITEVAANFPDRQFGLVDSVAAGDNVASITFAEEQGSFLVGVAAALATETDQVGFIGGVTSDLIKRFETGFVAGVKAVNPDIDVRVEYAESFSDDQMGRSLANSMYSSGIDVIYHAAGAVGLGVFTEARNRIENDPEAGVWVIGVDRDQYDQGQQGDHNVTLTSMVKRVDVAVHEVANMALAGNFPGGEQVIFGLEEDAIGVADTNTEAFTDEIATAVEEWKQRILDGEIDVPQTDDELEAYLEAL</sequence>